<sequence>MQLNHKTIKQLRDDKNWTQQSLADACGLSLRTIQRVEKEGVASRETMMSLCAVFEVKQSYLINLDDIEETNGNQTTVNMKLHLMMLGAAALFGGLVGAGILYLLIG</sequence>
<dbReference type="RefSeq" id="WP_130256624.1">
    <property type="nucleotide sequence ID" value="NZ_PPSX01000068.1"/>
</dbReference>
<dbReference type="Gene3D" id="1.10.260.40">
    <property type="entry name" value="lambda repressor-like DNA-binding domains"/>
    <property type="match status" value="1"/>
</dbReference>
<gene>
    <name evidence="3" type="ORF">C1E23_16520</name>
</gene>
<reference evidence="3 4" key="1">
    <citation type="submission" date="2018-01" db="EMBL/GenBank/DDBJ databases">
        <title>Co-occurrence of chitin degradation, pigmentation and bioactivity in marine Pseudoalteromonas.</title>
        <authorList>
            <person name="Paulsen S."/>
            <person name="Gram L."/>
            <person name="Machado H."/>
        </authorList>
    </citation>
    <scope>NUCLEOTIDE SEQUENCE [LARGE SCALE GENOMIC DNA]</scope>
    <source>
        <strain evidence="3 4">S3898</strain>
    </source>
</reference>
<dbReference type="PROSITE" id="PS50943">
    <property type="entry name" value="HTH_CROC1"/>
    <property type="match status" value="1"/>
</dbReference>
<dbReference type="InterPro" id="IPR001387">
    <property type="entry name" value="Cro/C1-type_HTH"/>
</dbReference>
<dbReference type="SMART" id="SM00530">
    <property type="entry name" value="HTH_XRE"/>
    <property type="match status" value="1"/>
</dbReference>
<name>A0A4Q7IK65_9GAMM</name>
<comment type="caution">
    <text evidence="3">The sequence shown here is derived from an EMBL/GenBank/DDBJ whole genome shotgun (WGS) entry which is preliminary data.</text>
</comment>
<evidence type="ECO:0000313" key="3">
    <source>
        <dbReference type="EMBL" id="RZQ51992.1"/>
    </source>
</evidence>
<feature type="transmembrane region" description="Helical" evidence="1">
    <location>
        <begin position="83"/>
        <end position="105"/>
    </location>
</feature>
<dbReference type="InterPro" id="IPR010982">
    <property type="entry name" value="Lambda_DNA-bd_dom_sf"/>
</dbReference>
<evidence type="ECO:0000259" key="2">
    <source>
        <dbReference type="PROSITE" id="PS50943"/>
    </source>
</evidence>
<dbReference type="EMBL" id="PPSX01000068">
    <property type="protein sequence ID" value="RZQ51992.1"/>
    <property type="molecule type" value="Genomic_DNA"/>
</dbReference>
<dbReference type="SUPFAM" id="SSF47413">
    <property type="entry name" value="lambda repressor-like DNA-binding domains"/>
    <property type="match status" value="1"/>
</dbReference>
<dbReference type="Proteomes" id="UP000291338">
    <property type="component" value="Unassembled WGS sequence"/>
</dbReference>
<dbReference type="GO" id="GO:0003677">
    <property type="term" value="F:DNA binding"/>
    <property type="evidence" value="ECO:0007669"/>
    <property type="project" value="InterPro"/>
</dbReference>
<dbReference type="CDD" id="cd00093">
    <property type="entry name" value="HTH_XRE"/>
    <property type="match status" value="1"/>
</dbReference>
<evidence type="ECO:0000313" key="4">
    <source>
        <dbReference type="Proteomes" id="UP000291338"/>
    </source>
</evidence>
<dbReference type="Pfam" id="PF01381">
    <property type="entry name" value="HTH_3"/>
    <property type="match status" value="1"/>
</dbReference>
<keyword evidence="1" id="KW-0472">Membrane</keyword>
<organism evidence="3 4">
    <name type="scientific">Pseudoalteromonas phenolica</name>
    <dbReference type="NCBI Taxonomy" id="161398"/>
    <lineage>
        <taxon>Bacteria</taxon>
        <taxon>Pseudomonadati</taxon>
        <taxon>Pseudomonadota</taxon>
        <taxon>Gammaproteobacteria</taxon>
        <taxon>Alteromonadales</taxon>
        <taxon>Pseudoalteromonadaceae</taxon>
        <taxon>Pseudoalteromonas</taxon>
    </lineage>
</organism>
<evidence type="ECO:0000256" key="1">
    <source>
        <dbReference type="SAM" id="Phobius"/>
    </source>
</evidence>
<keyword evidence="1" id="KW-1133">Transmembrane helix</keyword>
<keyword evidence="1" id="KW-0812">Transmembrane</keyword>
<dbReference type="AlphaFoldDB" id="A0A4Q7IK65"/>
<proteinExistence type="predicted"/>
<accession>A0A4Q7IK65</accession>
<feature type="domain" description="HTH cro/C1-type" evidence="2">
    <location>
        <begin position="8"/>
        <end position="61"/>
    </location>
</feature>
<protein>
    <submittedName>
        <fullName evidence="3">XRE family transcriptional regulator</fullName>
    </submittedName>
</protein>